<name>A0A2V5LTG3_9MICC</name>
<dbReference type="EMBL" id="QJVD01000031">
    <property type="protein sequence ID" value="PYI65066.1"/>
    <property type="molecule type" value="Genomic_DNA"/>
</dbReference>
<evidence type="ECO:0000313" key="2">
    <source>
        <dbReference type="EMBL" id="PYI65066.1"/>
    </source>
</evidence>
<proteinExistence type="predicted"/>
<sequence length="387" mass="40102">MSEAVAPSSKWATLRGVATVTVTPLASILGSGLLIIVPILERALGAFAVFGAIGICAFAWLVGTVIRHNVTVVGQQKKDGTLNAMTGRLGRLADAVIVIAYVISVALYLRIMAQYMVGFFIPGGSAILEPVIACVSVALIIAIGIFRGFKGLDRLDRISLVAVLGLTTVLGGVLLFHDGVLLGTSGLKLPPLPPAGPLEALLILGGLVITVQGFETVRYLGNRYDAVTRVRASRAAQLVSASIYIGFVAVATPVMGLGTAAGPDTTLLNITDRIAPWLALPLVLSAVLSQFSAAIADTEAARGNLTGLGSWFTGSRPYLISGVAAIAIAATVPTFTLVTIASRAFAAYYAVEATIAFRTSSGFFRKSGFALLAFILLAITLFALPAS</sequence>
<evidence type="ECO:0008006" key="4">
    <source>
        <dbReference type="Google" id="ProtNLM"/>
    </source>
</evidence>
<reference evidence="2 3" key="1">
    <citation type="submission" date="2018-05" db="EMBL/GenBank/DDBJ databases">
        <title>Genetic diversity of glacier-inhabiting Cryobacterium bacteria in China and description of Cryobacterium mengkeensis sp. nov. and Arthrobacter glacialis sp. nov.</title>
        <authorList>
            <person name="Liu Q."/>
            <person name="Xin Y.-H."/>
        </authorList>
    </citation>
    <scope>NUCLEOTIDE SEQUENCE [LARGE SCALE GENOMIC DNA]</scope>
    <source>
        <strain evidence="2 3">LI2</strain>
    </source>
</reference>
<evidence type="ECO:0000256" key="1">
    <source>
        <dbReference type="SAM" id="Phobius"/>
    </source>
</evidence>
<comment type="caution">
    <text evidence="2">The sequence shown here is derived from an EMBL/GenBank/DDBJ whole genome shotgun (WGS) entry which is preliminary data.</text>
</comment>
<feature type="transmembrane region" description="Helical" evidence="1">
    <location>
        <begin position="119"/>
        <end position="146"/>
    </location>
</feature>
<keyword evidence="1" id="KW-0812">Transmembrane</keyword>
<feature type="transmembrane region" description="Helical" evidence="1">
    <location>
        <begin position="318"/>
        <end position="351"/>
    </location>
</feature>
<keyword evidence="1" id="KW-1133">Transmembrane helix</keyword>
<evidence type="ECO:0000313" key="3">
    <source>
        <dbReference type="Proteomes" id="UP000247832"/>
    </source>
</evidence>
<feature type="transmembrane region" description="Helical" evidence="1">
    <location>
        <begin position="12"/>
        <end position="37"/>
    </location>
</feature>
<feature type="transmembrane region" description="Helical" evidence="1">
    <location>
        <begin position="196"/>
        <end position="214"/>
    </location>
</feature>
<feature type="transmembrane region" description="Helical" evidence="1">
    <location>
        <begin position="43"/>
        <end position="66"/>
    </location>
</feature>
<protein>
    <recommendedName>
        <fullName evidence="4">Amino acid permease</fullName>
    </recommendedName>
</protein>
<feature type="transmembrane region" description="Helical" evidence="1">
    <location>
        <begin position="158"/>
        <end position="176"/>
    </location>
</feature>
<dbReference type="OrthoDB" id="271600at2"/>
<dbReference type="AlphaFoldDB" id="A0A2V5LTG3"/>
<feature type="transmembrane region" description="Helical" evidence="1">
    <location>
        <begin position="363"/>
        <end position="384"/>
    </location>
</feature>
<dbReference type="Proteomes" id="UP000247832">
    <property type="component" value="Unassembled WGS sequence"/>
</dbReference>
<keyword evidence="3" id="KW-1185">Reference proteome</keyword>
<accession>A0A2V5LTG3</accession>
<feature type="transmembrane region" description="Helical" evidence="1">
    <location>
        <begin position="235"/>
        <end position="254"/>
    </location>
</feature>
<gene>
    <name evidence="2" type="ORF">CVV68_19745</name>
</gene>
<dbReference type="Gene3D" id="1.20.1740.10">
    <property type="entry name" value="Amino acid/polyamine transporter I"/>
    <property type="match status" value="1"/>
</dbReference>
<organism evidence="2 3">
    <name type="scientific">Arthrobacter livingstonensis</name>
    <dbReference type="NCBI Taxonomy" id="670078"/>
    <lineage>
        <taxon>Bacteria</taxon>
        <taxon>Bacillati</taxon>
        <taxon>Actinomycetota</taxon>
        <taxon>Actinomycetes</taxon>
        <taxon>Micrococcales</taxon>
        <taxon>Micrococcaceae</taxon>
        <taxon>Arthrobacter</taxon>
    </lineage>
</organism>
<feature type="transmembrane region" description="Helical" evidence="1">
    <location>
        <begin position="92"/>
        <end position="113"/>
    </location>
</feature>
<keyword evidence="1" id="KW-0472">Membrane</keyword>